<evidence type="ECO:0000256" key="2">
    <source>
        <dbReference type="SAM" id="SignalP"/>
    </source>
</evidence>
<proteinExistence type="predicted"/>
<organism evidence="3 4">
    <name type="scientific">Streptomyces anulatus</name>
    <name type="common">Streptomyces chrysomallus</name>
    <dbReference type="NCBI Taxonomy" id="1892"/>
    <lineage>
        <taxon>Bacteria</taxon>
        <taxon>Bacillati</taxon>
        <taxon>Actinomycetota</taxon>
        <taxon>Actinomycetes</taxon>
        <taxon>Kitasatosporales</taxon>
        <taxon>Streptomycetaceae</taxon>
        <taxon>Streptomyces</taxon>
    </lineage>
</organism>
<accession>A0ABZ1ZS47</accession>
<dbReference type="EMBL" id="CP109491">
    <property type="protein sequence ID" value="WUX41420.1"/>
    <property type="molecule type" value="Genomic_DNA"/>
</dbReference>
<reference evidence="3" key="1">
    <citation type="submission" date="2022-10" db="EMBL/GenBank/DDBJ databases">
        <title>The complete genomes of actinobacterial strains from the NBC collection.</title>
        <authorList>
            <person name="Joergensen T.S."/>
            <person name="Alvarez Arevalo M."/>
            <person name="Sterndorff E.B."/>
            <person name="Faurdal D."/>
            <person name="Vuksanovic O."/>
            <person name="Mourched A.-S."/>
            <person name="Charusanti P."/>
            <person name="Shaw S."/>
            <person name="Blin K."/>
            <person name="Weber T."/>
        </authorList>
    </citation>
    <scope>NUCLEOTIDE SEQUENCE</scope>
    <source>
        <strain evidence="3">NBC_01436</strain>
    </source>
</reference>
<evidence type="ECO:0000256" key="1">
    <source>
        <dbReference type="SAM" id="MobiDB-lite"/>
    </source>
</evidence>
<protein>
    <recommendedName>
        <fullName evidence="5">DUF4232 domain-containing protein</fullName>
    </recommendedName>
</protein>
<dbReference type="PROSITE" id="PS51257">
    <property type="entry name" value="PROKAR_LIPOPROTEIN"/>
    <property type="match status" value="1"/>
</dbReference>
<sequence>MRTTFHSRKRTATIGAALTAVLALALTACSGDDYASGSRQAGPQILKEGETAAFHITFPVNNSGGSGVRLTDMAVTPPNEIEPFTLTWPAGTLAVTDGEDSGKLEISPVGKVSDLPAG</sequence>
<evidence type="ECO:0000313" key="4">
    <source>
        <dbReference type="Proteomes" id="UP001431926"/>
    </source>
</evidence>
<keyword evidence="2" id="KW-0732">Signal</keyword>
<evidence type="ECO:0008006" key="5">
    <source>
        <dbReference type="Google" id="ProtNLM"/>
    </source>
</evidence>
<name>A0ABZ1ZS47_STRAQ</name>
<dbReference type="RefSeq" id="WP_329359175.1">
    <property type="nucleotide sequence ID" value="NZ_CP109490.1"/>
</dbReference>
<feature type="region of interest" description="Disordered" evidence="1">
    <location>
        <begin position="97"/>
        <end position="118"/>
    </location>
</feature>
<evidence type="ECO:0000313" key="3">
    <source>
        <dbReference type="EMBL" id="WUX41420.1"/>
    </source>
</evidence>
<feature type="signal peptide" evidence="2">
    <location>
        <begin position="1"/>
        <end position="30"/>
    </location>
</feature>
<feature type="chain" id="PRO_5046960517" description="DUF4232 domain-containing protein" evidence="2">
    <location>
        <begin position="31"/>
        <end position="118"/>
    </location>
</feature>
<dbReference type="Proteomes" id="UP001431926">
    <property type="component" value="Chromosome"/>
</dbReference>
<gene>
    <name evidence="3" type="ORF">OG367_36635</name>
</gene>
<keyword evidence="4" id="KW-1185">Reference proteome</keyword>